<dbReference type="PANTHER" id="PTHR48080:SF3">
    <property type="entry name" value="ENOLASE SUPERFAMILY MEMBER DDB_G0284701"/>
    <property type="match status" value="1"/>
</dbReference>
<organism evidence="5 6">
    <name type="scientific">Roseovarius ramblicola</name>
    <dbReference type="NCBI Taxonomy" id="2022336"/>
    <lineage>
        <taxon>Bacteria</taxon>
        <taxon>Pseudomonadati</taxon>
        <taxon>Pseudomonadota</taxon>
        <taxon>Alphaproteobacteria</taxon>
        <taxon>Rhodobacterales</taxon>
        <taxon>Roseobacteraceae</taxon>
        <taxon>Roseovarius</taxon>
    </lineage>
</organism>
<gene>
    <name evidence="5" type="ORF">ACFFU4_03275</name>
</gene>
<sequence length="382" mass="40355">MNRIAAPSLSPVGTRQRITRLRLWHLPLTSHTAYYMADGKACDTVETVVIALETDAGLTGWGEGCPIPHYLHAYARGVAPALQELAPVILGGDPVGAEALMADCEAFLPGHVYAKSALDIALWDITGQAAGLPVHALVGGRRQDTLPLYHSITCVEPDEMARITREAQAQGITQFQAKLGASGDWQTDVERLAKVREAVGPGPLVYGDWNCGATTLDAIRVGRGAAHLDVMLEQPCATLEDCARVQAATGLPMKLDELAHDTASLLAAHRLGIMDAVALKLSKFGGLSVTRRARDLCLHLGAKMCVECTWGSDIVTAAALHLGAATPPSRVLNVCDLSGYVSPRIAPDAPTRTAGRIAPPDGPGLGITVDQDRLGTPDLILD</sequence>
<evidence type="ECO:0000256" key="1">
    <source>
        <dbReference type="ARBA" id="ARBA00008031"/>
    </source>
</evidence>
<dbReference type="SUPFAM" id="SSF51604">
    <property type="entry name" value="Enolase C-terminal domain-like"/>
    <property type="match status" value="1"/>
</dbReference>
<dbReference type="Gene3D" id="3.30.390.10">
    <property type="entry name" value="Enolase-like, N-terminal domain"/>
    <property type="match status" value="1"/>
</dbReference>
<evidence type="ECO:0000256" key="2">
    <source>
        <dbReference type="ARBA" id="ARBA00022723"/>
    </source>
</evidence>
<dbReference type="Pfam" id="PF13378">
    <property type="entry name" value="MR_MLE_C"/>
    <property type="match status" value="1"/>
</dbReference>
<dbReference type="SMART" id="SM00922">
    <property type="entry name" value="MR_MLE"/>
    <property type="match status" value="1"/>
</dbReference>
<keyword evidence="2" id="KW-0479">Metal-binding</keyword>
<evidence type="ECO:0000259" key="4">
    <source>
        <dbReference type="SMART" id="SM00922"/>
    </source>
</evidence>
<dbReference type="Gene3D" id="3.20.20.120">
    <property type="entry name" value="Enolase-like C-terminal domain"/>
    <property type="match status" value="1"/>
</dbReference>
<dbReference type="RefSeq" id="WP_377067013.1">
    <property type="nucleotide sequence ID" value="NZ_JBHMEC010000006.1"/>
</dbReference>
<dbReference type="Proteomes" id="UP001589670">
    <property type="component" value="Unassembled WGS sequence"/>
</dbReference>
<dbReference type="InterPro" id="IPR036849">
    <property type="entry name" value="Enolase-like_C_sf"/>
</dbReference>
<dbReference type="InterPro" id="IPR013341">
    <property type="entry name" value="Mandelate_racemase_N_dom"/>
</dbReference>
<dbReference type="PANTHER" id="PTHR48080">
    <property type="entry name" value="D-GALACTONATE DEHYDRATASE-RELATED"/>
    <property type="match status" value="1"/>
</dbReference>
<evidence type="ECO:0000313" key="6">
    <source>
        <dbReference type="Proteomes" id="UP001589670"/>
    </source>
</evidence>
<feature type="region of interest" description="Disordered" evidence="3">
    <location>
        <begin position="351"/>
        <end position="382"/>
    </location>
</feature>
<dbReference type="SFLD" id="SFLDG00180">
    <property type="entry name" value="muconate_cycloisomerase"/>
    <property type="match status" value="1"/>
</dbReference>
<dbReference type="InterPro" id="IPR013342">
    <property type="entry name" value="Mandelate_racemase_C"/>
</dbReference>
<comment type="similarity">
    <text evidence="1">Belongs to the mandelate racemase/muconate lactonizing enzyme family.</text>
</comment>
<dbReference type="EMBL" id="JBHMEC010000006">
    <property type="protein sequence ID" value="MFB9148770.1"/>
    <property type="molecule type" value="Genomic_DNA"/>
</dbReference>
<dbReference type="InterPro" id="IPR029017">
    <property type="entry name" value="Enolase-like_N"/>
</dbReference>
<reference evidence="5 6" key="1">
    <citation type="submission" date="2024-09" db="EMBL/GenBank/DDBJ databases">
        <authorList>
            <person name="Sun Q."/>
            <person name="Mori K."/>
        </authorList>
    </citation>
    <scope>NUCLEOTIDE SEQUENCE [LARGE SCALE GENOMIC DNA]</scope>
    <source>
        <strain evidence="5 6">CECT 9424</strain>
    </source>
</reference>
<accession>A0ABV5HWG8</accession>
<dbReference type="SFLD" id="SFLDS00001">
    <property type="entry name" value="Enolase"/>
    <property type="match status" value="1"/>
</dbReference>
<dbReference type="PROSITE" id="PS00908">
    <property type="entry name" value="MR_MLE_1"/>
    <property type="match status" value="1"/>
</dbReference>
<dbReference type="Pfam" id="PF02746">
    <property type="entry name" value="MR_MLE_N"/>
    <property type="match status" value="1"/>
</dbReference>
<evidence type="ECO:0000256" key="3">
    <source>
        <dbReference type="SAM" id="MobiDB-lite"/>
    </source>
</evidence>
<comment type="caution">
    <text evidence="5">The sequence shown here is derived from an EMBL/GenBank/DDBJ whole genome shotgun (WGS) entry which is preliminary data.</text>
</comment>
<dbReference type="SUPFAM" id="SSF54826">
    <property type="entry name" value="Enolase N-terminal domain-like"/>
    <property type="match status" value="1"/>
</dbReference>
<proteinExistence type="inferred from homology"/>
<name>A0ABV5HWG8_9RHOB</name>
<feature type="domain" description="Mandelate racemase/muconate lactonizing enzyme C-terminal" evidence="4">
    <location>
        <begin position="157"/>
        <end position="252"/>
    </location>
</feature>
<evidence type="ECO:0000313" key="5">
    <source>
        <dbReference type="EMBL" id="MFB9148770.1"/>
    </source>
</evidence>
<dbReference type="InterPro" id="IPR018110">
    <property type="entry name" value="Mandel_Rmase/mucon_lact_enz_CS"/>
</dbReference>
<protein>
    <submittedName>
        <fullName evidence="5">Mandelate racemase/muconate lactonizing enzyme family protein</fullName>
    </submittedName>
</protein>
<dbReference type="InterPro" id="IPR029065">
    <property type="entry name" value="Enolase_C-like"/>
</dbReference>
<dbReference type="InterPro" id="IPR034593">
    <property type="entry name" value="DgoD-like"/>
</dbReference>
<keyword evidence="6" id="KW-1185">Reference proteome</keyword>